<protein>
    <submittedName>
        <fullName evidence="3">Glycosyl transferase</fullName>
    </submittedName>
</protein>
<feature type="domain" description="Glycosyl transferase family 1" evidence="1">
    <location>
        <begin position="167"/>
        <end position="326"/>
    </location>
</feature>
<proteinExistence type="predicted"/>
<dbReference type="GO" id="GO:0016757">
    <property type="term" value="F:glycosyltransferase activity"/>
    <property type="evidence" value="ECO:0007669"/>
    <property type="project" value="InterPro"/>
</dbReference>
<organism evidence="3 4">
    <name type="scientific">Aliarcobacter cryaerophilus</name>
    <dbReference type="NCBI Taxonomy" id="28198"/>
    <lineage>
        <taxon>Bacteria</taxon>
        <taxon>Pseudomonadati</taxon>
        <taxon>Campylobacterota</taxon>
        <taxon>Epsilonproteobacteria</taxon>
        <taxon>Campylobacterales</taxon>
        <taxon>Arcobacteraceae</taxon>
        <taxon>Aliarcobacter</taxon>
    </lineage>
</organism>
<dbReference type="SUPFAM" id="SSF53756">
    <property type="entry name" value="UDP-Glycosyltransferase/glycogen phosphorylase"/>
    <property type="match status" value="1"/>
</dbReference>
<dbReference type="InterPro" id="IPR001296">
    <property type="entry name" value="Glyco_trans_1"/>
</dbReference>
<dbReference type="InterPro" id="IPR050194">
    <property type="entry name" value="Glycosyltransferase_grp1"/>
</dbReference>
<feature type="domain" description="Glycosyltransferase subfamily 4-like N-terminal" evidence="2">
    <location>
        <begin position="49"/>
        <end position="126"/>
    </location>
</feature>
<dbReference type="PANTHER" id="PTHR45947:SF3">
    <property type="entry name" value="SULFOQUINOVOSYL TRANSFERASE SQD2"/>
    <property type="match status" value="1"/>
</dbReference>
<dbReference type="InterPro" id="IPR028098">
    <property type="entry name" value="Glyco_trans_4-like_N"/>
</dbReference>
<dbReference type="PANTHER" id="PTHR45947">
    <property type="entry name" value="SULFOQUINOVOSYL TRANSFERASE SQD2"/>
    <property type="match status" value="1"/>
</dbReference>
<dbReference type="CDD" id="cd03801">
    <property type="entry name" value="GT4_PimA-like"/>
    <property type="match status" value="1"/>
</dbReference>
<accession>A0A2S9SM06</accession>
<evidence type="ECO:0000259" key="1">
    <source>
        <dbReference type="Pfam" id="PF00534"/>
    </source>
</evidence>
<evidence type="ECO:0000313" key="4">
    <source>
        <dbReference type="Proteomes" id="UP000238649"/>
    </source>
</evidence>
<dbReference type="Pfam" id="PF00534">
    <property type="entry name" value="Glycos_transf_1"/>
    <property type="match status" value="1"/>
</dbReference>
<dbReference type="AlphaFoldDB" id="A0A2S9SM06"/>
<sequence length="359" mass="41619">MKKVLEVCLSPDLGGLELYMKNITKYLNSNAVINKKSKLKSVFKNEKVNYFELSRYSFFKLARIIDKEEIDIVHLHWTKDIPTVVFAKFLSKRKPQIVQTRHMHMTRFKSDFYHKFLYKNIDMMIAVTNLVKEQLEKFIPKDIRPKIETSYIGANTPKLLNDEEKNNLKKSFNIIDEFIVCIVGRIEEAKGQHIVLETVENLRKNDIKIKTLVVGHYMDESYFNNLKNSYPNDIFTGFVSNPTDFMQISDCVVLATKKETFGLVLIEAMKCGVCVLGSNQGGPLEIIDDEKTGLLFESMNSNNLYEKLLLIIKDIELKETLALNGKIKANEVFDSIKQFEEIKYILEIGDIFYENTFSK</sequence>
<reference evidence="3 4" key="1">
    <citation type="submission" date="2017-09" db="EMBL/GenBank/DDBJ databases">
        <title>Reassesment of A. cryaerophilus.</title>
        <authorList>
            <person name="Perez-Cataluna A."/>
            <person name="Collado L."/>
            <person name="Salgado O."/>
            <person name="Lefinanco V."/>
            <person name="Figueras M.J."/>
        </authorList>
    </citation>
    <scope>NUCLEOTIDE SEQUENCE [LARGE SCALE GENOMIC DNA]</scope>
    <source>
        <strain evidence="3 4">LMG 9871</strain>
    </source>
</reference>
<evidence type="ECO:0000313" key="3">
    <source>
        <dbReference type="EMBL" id="PRM87614.1"/>
    </source>
</evidence>
<dbReference type="OrthoDB" id="1522162at2"/>
<evidence type="ECO:0000259" key="2">
    <source>
        <dbReference type="Pfam" id="PF13477"/>
    </source>
</evidence>
<dbReference type="Gene3D" id="3.40.50.2000">
    <property type="entry name" value="Glycogen Phosphorylase B"/>
    <property type="match status" value="2"/>
</dbReference>
<dbReference type="RefSeq" id="WP_105912542.1">
    <property type="nucleotide sequence ID" value="NZ_NXGH01000041.1"/>
</dbReference>
<dbReference type="Proteomes" id="UP000238649">
    <property type="component" value="Unassembled WGS sequence"/>
</dbReference>
<comment type="caution">
    <text evidence="3">The sequence shown here is derived from an EMBL/GenBank/DDBJ whole genome shotgun (WGS) entry which is preliminary data.</text>
</comment>
<dbReference type="EMBL" id="NXGH01000041">
    <property type="protein sequence ID" value="PRM87614.1"/>
    <property type="molecule type" value="Genomic_DNA"/>
</dbReference>
<name>A0A2S9SM06_9BACT</name>
<dbReference type="Pfam" id="PF13477">
    <property type="entry name" value="Glyco_trans_4_2"/>
    <property type="match status" value="1"/>
</dbReference>
<keyword evidence="3" id="KW-0808">Transferase</keyword>
<gene>
    <name evidence="3" type="ORF">CJ671_09900</name>
</gene>